<dbReference type="PATRIC" id="fig|320778.3.peg.3643"/>
<comment type="catalytic activity">
    <reaction evidence="1">
        <text>Hydrolysis of terminal non-reducing N-acetyl-D-hexosamine residues in N-acetyl-beta-D-hexosaminides.</text>
        <dbReference type="EC" id="3.2.1.52"/>
    </reaction>
</comment>
<dbReference type="OrthoDB" id="9763537at2"/>
<proteinExistence type="inferred from homology"/>
<evidence type="ECO:0000313" key="12">
    <source>
        <dbReference type="Proteomes" id="UP000035909"/>
    </source>
</evidence>
<evidence type="ECO:0000256" key="6">
    <source>
        <dbReference type="ARBA" id="ARBA00030512"/>
    </source>
</evidence>
<feature type="domain" description="Glycoside hydrolase family 20 catalytic" evidence="9">
    <location>
        <begin position="276"/>
        <end position="623"/>
    </location>
</feature>
<dbReference type="InterPro" id="IPR029018">
    <property type="entry name" value="Hex-like_dom2"/>
</dbReference>
<dbReference type="RefSeq" id="WP_047886416.1">
    <property type="nucleotide sequence ID" value="NZ_CP071325.1"/>
</dbReference>
<keyword evidence="12" id="KW-1185">Reference proteome</keyword>
<keyword evidence="5" id="KW-0326">Glycosidase</keyword>
<dbReference type="GO" id="GO:0016020">
    <property type="term" value="C:membrane"/>
    <property type="evidence" value="ECO:0007669"/>
    <property type="project" value="TreeGrafter"/>
</dbReference>
<dbReference type="Proteomes" id="UP000035909">
    <property type="component" value="Unassembled WGS sequence"/>
</dbReference>
<dbReference type="InterPro" id="IPR015882">
    <property type="entry name" value="HEX_bac_N"/>
</dbReference>
<sequence>MSYRLDLTVIEQQENLSRFALTLHNLADQPLENWSLHFVIGRWINQDSLSNGRLHQIGSYCTLTPTTSEPLVSNGHFYTEFTAHTKPFTLFDDGIPEAFIHSTAHNPSGDDIATKMQTLIHPQPVEVTTINLASPSQERFTTPLPAAKSINLIPAPHALKVLGGSFSLHRHSAISAEHEAAQGSSHWLQATLTGYLHDELPLQPNGNIIYQYNPKLPEGAYKLLVEWDHIWLQAGSEAGFCHATASLIQLLPNASSHSAHAACLLPMVEIEDAPHYGYRGMMLDCARHFHPVPRLKFLIDQLARYKFNTFHWHLTDDEGWRLEIDAYPALTDMGAWRGPNETLAPQFTTISQRYGGYYTKDQVRELITYAADRGITIIPEIDMPGHCRAAIRALPELLVDRNDHSQYRSIQGYPDNILTPALPGTYAFIQTVLAEVCELFPAPYVHIGGDEVPHGVWTDSPGCRALMVEHGYRDPKELQGHLLRYAEECLAAHGKRMMGWEEATHGDKISTNTVIFSWQNEEAGEQAAKAGFDVIMQPAQYTYLDLAQGFSADEPGVDWAGKLPLDKVYQYHPLANLPASDPAQQRILGIQCGLWCELVNSQSRLEYMLFPRLLAIAELGWTSPDQRSWPDFKARLNGQLAYLDKAGINYRRCE</sequence>
<evidence type="ECO:0000256" key="7">
    <source>
        <dbReference type="ARBA" id="ARBA00033000"/>
    </source>
</evidence>
<gene>
    <name evidence="11" type="ORF">ABT57_16740</name>
</gene>
<dbReference type="PRINTS" id="PR00738">
    <property type="entry name" value="GLHYDRLASE20"/>
</dbReference>
<dbReference type="Gene3D" id="3.30.379.10">
    <property type="entry name" value="Chitobiase/beta-hexosaminidase domain 2-like"/>
    <property type="match status" value="1"/>
</dbReference>
<reference evidence="11 12" key="1">
    <citation type="submission" date="2015-05" db="EMBL/GenBank/DDBJ databases">
        <title>Photobacterium galathea sp. nov.</title>
        <authorList>
            <person name="Machado H."/>
            <person name="Gram L."/>
        </authorList>
    </citation>
    <scope>NUCLEOTIDE SEQUENCE [LARGE SCALE GENOMIC DNA]</scope>
    <source>
        <strain evidence="11 12">DSM 22954</strain>
    </source>
</reference>
<evidence type="ECO:0000256" key="3">
    <source>
        <dbReference type="ARBA" id="ARBA00012663"/>
    </source>
</evidence>
<dbReference type="Pfam" id="PF00728">
    <property type="entry name" value="Glyco_hydro_20"/>
    <property type="match status" value="1"/>
</dbReference>
<protein>
    <recommendedName>
        <fullName evidence="3">beta-N-acetylhexosaminidase</fullName>
        <ecNumber evidence="3">3.2.1.52</ecNumber>
    </recommendedName>
    <alternativeName>
        <fullName evidence="6">Beta-N-acetylhexosaminidase</fullName>
    </alternativeName>
    <alternativeName>
        <fullName evidence="7">N-acetyl-beta-glucosaminidase</fullName>
    </alternativeName>
</protein>
<evidence type="ECO:0000259" key="10">
    <source>
        <dbReference type="Pfam" id="PF02838"/>
    </source>
</evidence>
<evidence type="ECO:0000256" key="8">
    <source>
        <dbReference type="PIRSR" id="PIRSR625705-1"/>
    </source>
</evidence>
<dbReference type="AlphaFoldDB" id="A0A0J1H738"/>
<evidence type="ECO:0000259" key="9">
    <source>
        <dbReference type="Pfam" id="PF00728"/>
    </source>
</evidence>
<dbReference type="SUPFAM" id="SSF51445">
    <property type="entry name" value="(Trans)glycosidases"/>
    <property type="match status" value="1"/>
</dbReference>
<dbReference type="PANTHER" id="PTHR22600">
    <property type="entry name" value="BETA-HEXOSAMINIDASE"/>
    <property type="match status" value="1"/>
</dbReference>
<dbReference type="InterPro" id="IPR025705">
    <property type="entry name" value="Beta_hexosaminidase_sua/sub"/>
</dbReference>
<comment type="caution">
    <text evidence="11">The sequence shown here is derived from an EMBL/GenBank/DDBJ whole genome shotgun (WGS) entry which is preliminary data.</text>
</comment>
<dbReference type="InterPro" id="IPR017853">
    <property type="entry name" value="GH"/>
</dbReference>
<evidence type="ECO:0000313" key="11">
    <source>
        <dbReference type="EMBL" id="KLV07545.1"/>
    </source>
</evidence>
<dbReference type="Gene3D" id="3.20.20.80">
    <property type="entry name" value="Glycosidases"/>
    <property type="match status" value="1"/>
</dbReference>
<dbReference type="Pfam" id="PF02838">
    <property type="entry name" value="Glyco_hydro_20b"/>
    <property type="match status" value="1"/>
</dbReference>
<dbReference type="CDD" id="cd06563">
    <property type="entry name" value="GH20_chitobiase-like"/>
    <property type="match status" value="1"/>
</dbReference>
<evidence type="ECO:0000256" key="4">
    <source>
        <dbReference type="ARBA" id="ARBA00022801"/>
    </source>
</evidence>
<evidence type="ECO:0000256" key="5">
    <source>
        <dbReference type="ARBA" id="ARBA00023295"/>
    </source>
</evidence>
<evidence type="ECO:0000256" key="2">
    <source>
        <dbReference type="ARBA" id="ARBA00006285"/>
    </source>
</evidence>
<dbReference type="PANTHER" id="PTHR22600:SF57">
    <property type="entry name" value="BETA-N-ACETYLHEXOSAMINIDASE"/>
    <property type="match status" value="1"/>
</dbReference>
<dbReference type="STRING" id="320778.ABT57_16740"/>
<dbReference type="GO" id="GO:0004563">
    <property type="term" value="F:beta-N-acetylhexosaminidase activity"/>
    <property type="evidence" value="ECO:0007669"/>
    <property type="project" value="UniProtKB-EC"/>
</dbReference>
<feature type="domain" description="Beta-hexosaminidase bacterial type N-terminal" evidence="10">
    <location>
        <begin position="150"/>
        <end position="273"/>
    </location>
</feature>
<dbReference type="EMBL" id="LDOU01000016">
    <property type="protein sequence ID" value="KLV07545.1"/>
    <property type="molecule type" value="Genomic_DNA"/>
</dbReference>
<dbReference type="SUPFAM" id="SSF55545">
    <property type="entry name" value="beta-N-acetylhexosaminidase-like domain"/>
    <property type="match status" value="1"/>
</dbReference>
<organism evidence="11 12">
    <name type="scientific">Photobacterium ganghwense</name>
    <dbReference type="NCBI Taxonomy" id="320778"/>
    <lineage>
        <taxon>Bacteria</taxon>
        <taxon>Pseudomonadati</taxon>
        <taxon>Pseudomonadota</taxon>
        <taxon>Gammaproteobacteria</taxon>
        <taxon>Vibrionales</taxon>
        <taxon>Vibrionaceae</taxon>
        <taxon>Photobacterium</taxon>
    </lineage>
</organism>
<dbReference type="GO" id="GO:0005975">
    <property type="term" value="P:carbohydrate metabolic process"/>
    <property type="evidence" value="ECO:0007669"/>
    <property type="project" value="InterPro"/>
</dbReference>
<evidence type="ECO:0000256" key="1">
    <source>
        <dbReference type="ARBA" id="ARBA00001231"/>
    </source>
</evidence>
<accession>A0A0J1H738</accession>
<keyword evidence="4" id="KW-0378">Hydrolase</keyword>
<name>A0A0J1H738_9GAMM</name>
<comment type="similarity">
    <text evidence="2">Belongs to the glycosyl hydrolase 20 family.</text>
</comment>
<feature type="active site" description="Proton donor" evidence="8">
    <location>
        <position position="451"/>
    </location>
</feature>
<dbReference type="EC" id="3.2.1.52" evidence="3"/>
<dbReference type="InterPro" id="IPR015883">
    <property type="entry name" value="Glyco_hydro_20_cat"/>
</dbReference>
<dbReference type="GO" id="GO:0030203">
    <property type="term" value="P:glycosaminoglycan metabolic process"/>
    <property type="evidence" value="ECO:0007669"/>
    <property type="project" value="TreeGrafter"/>
</dbReference>